<evidence type="ECO:0000313" key="1">
    <source>
        <dbReference type="EMBL" id="NFV25208.1"/>
    </source>
</evidence>
<dbReference type="Pfam" id="PF03887">
    <property type="entry name" value="YfbU"/>
    <property type="match status" value="1"/>
</dbReference>
<dbReference type="Gene3D" id="1.10.3190.10">
    <property type="entry name" value="yfbu gene product, domain 2"/>
    <property type="match status" value="1"/>
</dbReference>
<organism evidence="1 2">
    <name type="scientific">Clostridium botulinum</name>
    <dbReference type="NCBI Taxonomy" id="1491"/>
    <lineage>
        <taxon>Bacteria</taxon>
        <taxon>Bacillati</taxon>
        <taxon>Bacillota</taxon>
        <taxon>Clostridia</taxon>
        <taxon>Eubacteriales</taxon>
        <taxon>Clostridiaceae</taxon>
        <taxon>Clostridium</taxon>
    </lineage>
</organism>
<proteinExistence type="predicted"/>
<dbReference type="Gene3D" id="1.10.287.680">
    <property type="entry name" value="Helix hairpin bin"/>
    <property type="match status" value="1"/>
</dbReference>
<comment type="caution">
    <text evidence="1">The sequence shown here is derived from an EMBL/GenBank/DDBJ whole genome shotgun (WGS) entry which is preliminary data.</text>
</comment>
<dbReference type="SUPFAM" id="SSF116960">
    <property type="entry name" value="YfbU-like"/>
    <property type="match status" value="1"/>
</dbReference>
<evidence type="ECO:0000313" key="2">
    <source>
        <dbReference type="Proteomes" id="UP000486903"/>
    </source>
</evidence>
<dbReference type="InterPro" id="IPR023146">
    <property type="entry name" value="YfbU_alpha-helical_sf"/>
</dbReference>
<reference evidence="1 2" key="1">
    <citation type="submission" date="2019-04" db="EMBL/GenBank/DDBJ databases">
        <title>Genome sequencing of Clostridium botulinum Groups I-IV and Clostridium butyricum.</title>
        <authorList>
            <person name="Brunt J."/>
            <person name="Van Vliet A.H.M."/>
            <person name="Stringer S.C."/>
            <person name="Carter A.T."/>
            <person name="Peck M.W."/>
        </authorList>
    </citation>
    <scope>NUCLEOTIDE SEQUENCE [LARGE SCALE GENOMIC DNA]</scope>
    <source>
        <strain evidence="1 2">BL81</strain>
    </source>
</reference>
<sequence length="170" mass="20548">MELNKIQRLILYNQYQILKHLEPEEKETYEISQKILHNGFKYDYDELTSFFNEEIPEEISEFVYDVLQMYRCINDSYGDLSNEEKEGFKKLNTTFGGFDGNEEPKYYSYACFLLEDLEKFEESYNNGKISPNSHRNMLKKYEKMLSKWEEVRNGRYDSLTLEQIKYITSY</sequence>
<name>A0A6B4JKL2_CLOBO</name>
<dbReference type="EMBL" id="SXFB01000002">
    <property type="protein sequence ID" value="NFV25208.1"/>
    <property type="molecule type" value="Genomic_DNA"/>
</dbReference>
<dbReference type="RefSeq" id="WP_003373793.1">
    <property type="nucleotide sequence ID" value="NZ_JACBBA010000002.1"/>
</dbReference>
<dbReference type="Proteomes" id="UP000486903">
    <property type="component" value="Unassembled WGS sequence"/>
</dbReference>
<accession>A0A6B4JKL2</accession>
<protein>
    <submittedName>
        <fullName evidence="1">YfbU family protein</fullName>
    </submittedName>
</protein>
<gene>
    <name evidence="1" type="ORF">FDG31_03345</name>
</gene>
<dbReference type="InterPro" id="IPR005587">
    <property type="entry name" value="UPF0304_YfbU"/>
</dbReference>
<dbReference type="NCBIfam" id="NF003936">
    <property type="entry name" value="PRK05445.1"/>
    <property type="match status" value="1"/>
</dbReference>
<dbReference type="InterPro" id="IPR023145">
    <property type="entry name" value="YfbU_helix-hairpin_sf"/>
</dbReference>
<dbReference type="AlphaFoldDB" id="A0A6B4JKL2"/>